<dbReference type="PANTHER" id="PTHR24652">
    <property type="entry name" value="LOW-DENSITY LIPOPROTEIN RECEPTOR CLASS A DOMAIN-CONTAINING PROTEIN 2"/>
    <property type="match status" value="1"/>
</dbReference>
<evidence type="ECO:0000256" key="3">
    <source>
        <dbReference type="SAM" id="MobiDB-lite"/>
    </source>
</evidence>
<dbReference type="SMART" id="SM00192">
    <property type="entry name" value="LDLa"/>
    <property type="match status" value="1"/>
</dbReference>
<evidence type="ECO:0000313" key="6">
    <source>
        <dbReference type="Proteomes" id="UP000821853"/>
    </source>
</evidence>
<dbReference type="EMBL" id="JABSTR010000004">
    <property type="protein sequence ID" value="KAH9367255.1"/>
    <property type="molecule type" value="Genomic_DNA"/>
</dbReference>
<dbReference type="InterPro" id="IPR002172">
    <property type="entry name" value="LDrepeatLR_classA_rpt"/>
</dbReference>
<dbReference type="OMA" id="YIMEDAC"/>
<feature type="region of interest" description="Disordered" evidence="3">
    <location>
        <begin position="478"/>
        <end position="560"/>
    </location>
</feature>
<dbReference type="PROSITE" id="PS50068">
    <property type="entry name" value="LDLRA_2"/>
    <property type="match status" value="1"/>
</dbReference>
<keyword evidence="6" id="KW-1185">Reference proteome</keyword>
<evidence type="ECO:0000256" key="4">
    <source>
        <dbReference type="SAM" id="SignalP"/>
    </source>
</evidence>
<evidence type="ECO:0008006" key="7">
    <source>
        <dbReference type="Google" id="ProtNLM"/>
    </source>
</evidence>
<feature type="disulfide bond" evidence="2">
    <location>
        <begin position="168"/>
        <end position="186"/>
    </location>
</feature>
<dbReference type="SUPFAM" id="SSF49854">
    <property type="entry name" value="Spermadhesin, CUB domain"/>
    <property type="match status" value="1"/>
</dbReference>
<organism evidence="5 6">
    <name type="scientific">Haemaphysalis longicornis</name>
    <name type="common">Bush tick</name>
    <dbReference type="NCBI Taxonomy" id="44386"/>
    <lineage>
        <taxon>Eukaryota</taxon>
        <taxon>Metazoa</taxon>
        <taxon>Ecdysozoa</taxon>
        <taxon>Arthropoda</taxon>
        <taxon>Chelicerata</taxon>
        <taxon>Arachnida</taxon>
        <taxon>Acari</taxon>
        <taxon>Parasitiformes</taxon>
        <taxon>Ixodida</taxon>
        <taxon>Ixodoidea</taxon>
        <taxon>Ixodidae</taxon>
        <taxon>Haemaphysalinae</taxon>
        <taxon>Haemaphysalis</taxon>
    </lineage>
</organism>
<name>A0A9J6FWS1_HAELO</name>
<dbReference type="InterPro" id="IPR042333">
    <property type="entry name" value="LRAD2/Mig-13-like"/>
</dbReference>
<evidence type="ECO:0000313" key="5">
    <source>
        <dbReference type="EMBL" id="KAH9367255.1"/>
    </source>
</evidence>
<dbReference type="SUPFAM" id="SSF57424">
    <property type="entry name" value="LDL receptor-like module"/>
    <property type="match status" value="1"/>
</dbReference>
<sequence>MAFQLVPVALLLLCGLPLASRGSPATYVPYTMEDSCDGLPRTIHIPAPGPGAAIIVRSHEGAHYKPGLTCHFTVKTNKAYRIVVVFDALQFPGSVDNCSDALQISGTSSVNSPICSSTIKEVSSKANFLNLTWITGVGTAPSVEDGFEAVITAYRPVSWSCSSSEYKCDNSRCVDKNLACDGHNNCGDNSDETCGFWWLMQFASGTWVMMVTVCCCCVLPSVMHAIYARDDQPNMEPIVIEQNVATVPPSGPNVGSTPFARQESLQPYQNNRITAMPVYGVTGIPVNLVTNRQMQLPHGPSELANVDYPRSGVNPVVMSVAHTTAFYLPNTSTKPEPLPSSAPKQGQDDLHGVFCPAKAQSPQRARMTKFPNSKPPFSLQNPPDPICAFSGFTTGTPVESPTRGPTEPPIIAGISDAMVVPWAGPTGGPSQDIRCFITFGTTGDETRESSDVGLLGTARAPLPSDTVSSNLDTVSKTILVTKRQQQREGRTAEDGQRPISHSGCNERLNHYRRHRRKSGGTKSSGRISGGDRPHAGQVDKDEKNDAKKAGNAVPTTVTPTGIDAAGAQAILH</sequence>
<comment type="caution">
    <text evidence="2">Lacks conserved residue(s) required for the propagation of feature annotation.</text>
</comment>
<comment type="caution">
    <text evidence="5">The sequence shown here is derived from an EMBL/GenBank/DDBJ whole genome shotgun (WGS) entry which is preliminary data.</text>
</comment>
<dbReference type="InterPro" id="IPR036055">
    <property type="entry name" value="LDL_receptor-like_sf"/>
</dbReference>
<feature type="signal peptide" evidence="4">
    <location>
        <begin position="1"/>
        <end position="22"/>
    </location>
</feature>
<protein>
    <recommendedName>
        <fullName evidence="7">CUB domain-containing protein</fullName>
    </recommendedName>
</protein>
<dbReference type="OrthoDB" id="6508824at2759"/>
<dbReference type="Gene3D" id="2.60.120.290">
    <property type="entry name" value="Spermadhesin, CUB domain"/>
    <property type="match status" value="1"/>
</dbReference>
<dbReference type="CDD" id="cd00112">
    <property type="entry name" value="LDLa"/>
    <property type="match status" value="1"/>
</dbReference>
<feature type="chain" id="PRO_5039935840" description="CUB domain-containing protein" evidence="4">
    <location>
        <begin position="23"/>
        <end position="572"/>
    </location>
</feature>
<evidence type="ECO:0000256" key="1">
    <source>
        <dbReference type="ARBA" id="ARBA00023157"/>
    </source>
</evidence>
<feature type="compositionally biased region" description="Basic residues" evidence="3">
    <location>
        <begin position="510"/>
        <end position="519"/>
    </location>
</feature>
<keyword evidence="1 2" id="KW-1015">Disulfide bond</keyword>
<accession>A0A9J6FWS1</accession>
<dbReference type="Gene3D" id="4.10.400.10">
    <property type="entry name" value="Low-density Lipoprotein Receptor"/>
    <property type="match status" value="1"/>
</dbReference>
<dbReference type="VEuPathDB" id="VectorBase:HLOH_041156"/>
<feature type="compositionally biased region" description="Basic and acidic residues" evidence="3">
    <location>
        <begin position="529"/>
        <end position="548"/>
    </location>
</feature>
<feature type="compositionally biased region" description="Basic and acidic residues" evidence="3">
    <location>
        <begin position="485"/>
        <end position="496"/>
    </location>
</feature>
<proteinExistence type="predicted"/>
<keyword evidence="4" id="KW-0732">Signal</keyword>
<feature type="disulfide bond" evidence="2">
    <location>
        <begin position="161"/>
        <end position="173"/>
    </location>
</feature>
<dbReference type="InterPro" id="IPR035914">
    <property type="entry name" value="Sperma_CUB_dom_sf"/>
</dbReference>
<dbReference type="Proteomes" id="UP000821853">
    <property type="component" value="Chromosome 2"/>
</dbReference>
<evidence type="ECO:0000256" key="2">
    <source>
        <dbReference type="PROSITE-ProRule" id="PRU00124"/>
    </source>
</evidence>
<dbReference type="AlphaFoldDB" id="A0A9J6FWS1"/>
<dbReference type="Pfam" id="PF00057">
    <property type="entry name" value="Ldl_recept_a"/>
    <property type="match status" value="1"/>
</dbReference>
<gene>
    <name evidence="5" type="ORF">HPB48_002315</name>
</gene>
<reference evidence="5 6" key="1">
    <citation type="journal article" date="2020" name="Cell">
        <title>Large-Scale Comparative Analyses of Tick Genomes Elucidate Their Genetic Diversity and Vector Capacities.</title>
        <authorList>
            <consortium name="Tick Genome and Microbiome Consortium (TIGMIC)"/>
            <person name="Jia N."/>
            <person name="Wang J."/>
            <person name="Shi W."/>
            <person name="Du L."/>
            <person name="Sun Y."/>
            <person name="Zhan W."/>
            <person name="Jiang J.F."/>
            <person name="Wang Q."/>
            <person name="Zhang B."/>
            <person name="Ji P."/>
            <person name="Bell-Sakyi L."/>
            <person name="Cui X.M."/>
            <person name="Yuan T.T."/>
            <person name="Jiang B.G."/>
            <person name="Yang W.F."/>
            <person name="Lam T.T."/>
            <person name="Chang Q.C."/>
            <person name="Ding S.J."/>
            <person name="Wang X.J."/>
            <person name="Zhu J.G."/>
            <person name="Ruan X.D."/>
            <person name="Zhao L."/>
            <person name="Wei J.T."/>
            <person name="Ye R.Z."/>
            <person name="Que T.C."/>
            <person name="Du C.H."/>
            <person name="Zhou Y.H."/>
            <person name="Cheng J.X."/>
            <person name="Dai P.F."/>
            <person name="Guo W.B."/>
            <person name="Han X.H."/>
            <person name="Huang E.J."/>
            <person name="Li L.F."/>
            <person name="Wei W."/>
            <person name="Gao Y.C."/>
            <person name="Liu J.Z."/>
            <person name="Shao H.Z."/>
            <person name="Wang X."/>
            <person name="Wang C.C."/>
            <person name="Yang T.C."/>
            <person name="Huo Q.B."/>
            <person name="Li W."/>
            <person name="Chen H.Y."/>
            <person name="Chen S.E."/>
            <person name="Zhou L.G."/>
            <person name="Ni X.B."/>
            <person name="Tian J.H."/>
            <person name="Sheng Y."/>
            <person name="Liu T."/>
            <person name="Pan Y.S."/>
            <person name="Xia L.Y."/>
            <person name="Li J."/>
            <person name="Zhao F."/>
            <person name="Cao W.C."/>
        </authorList>
    </citation>
    <scope>NUCLEOTIDE SEQUENCE [LARGE SCALE GENOMIC DNA]</scope>
    <source>
        <strain evidence="5">HaeL-2018</strain>
    </source>
</reference>